<organism evidence="3 4">
    <name type="scientific">Candidatus Pseudobacter hemicellulosilyticus</name>
    <dbReference type="NCBI Taxonomy" id="3121375"/>
    <lineage>
        <taxon>Bacteria</taxon>
        <taxon>Pseudomonadati</taxon>
        <taxon>Bacteroidota</taxon>
        <taxon>Chitinophagia</taxon>
        <taxon>Chitinophagales</taxon>
        <taxon>Chitinophagaceae</taxon>
        <taxon>Pseudobacter</taxon>
    </lineage>
</organism>
<sequence>MKRTALILLVSFFTAITAGAQITENSYAIRNAFTGQVLRIKDANKANGTPIVGHAPVNWKCVTWDFKQQKDGAYRLINLFSGKTMQPAKDGKSLEEQPLNADGKQQQYEFIKAGIDTYLIKLSGTEFYLTASEQDDKQILLAVKTGNILQQWTLKEQHPTM</sequence>
<dbReference type="Gene3D" id="2.80.10.50">
    <property type="match status" value="1"/>
</dbReference>
<keyword evidence="1" id="KW-0732">Signal</keyword>
<dbReference type="SUPFAM" id="SSF50370">
    <property type="entry name" value="Ricin B-like lectins"/>
    <property type="match status" value="1"/>
</dbReference>
<dbReference type="InterPro" id="IPR000772">
    <property type="entry name" value="Ricin_B_lectin"/>
</dbReference>
<name>A0AAJ5WWC2_9BACT</name>
<dbReference type="Pfam" id="PF14200">
    <property type="entry name" value="RicinB_lectin_2"/>
    <property type="match status" value="1"/>
</dbReference>
<evidence type="ECO:0000259" key="2">
    <source>
        <dbReference type="Pfam" id="PF14200"/>
    </source>
</evidence>
<evidence type="ECO:0000256" key="1">
    <source>
        <dbReference type="SAM" id="SignalP"/>
    </source>
</evidence>
<dbReference type="AlphaFoldDB" id="A0AAJ5WWC2"/>
<dbReference type="EMBL" id="CP119311">
    <property type="protein sequence ID" value="WEK37778.1"/>
    <property type="molecule type" value="Genomic_DNA"/>
</dbReference>
<feature type="chain" id="PRO_5042529445" evidence="1">
    <location>
        <begin position="21"/>
        <end position="161"/>
    </location>
</feature>
<protein>
    <submittedName>
        <fullName evidence="3">RICIN domain-containing protein</fullName>
    </submittedName>
</protein>
<feature type="signal peptide" evidence="1">
    <location>
        <begin position="1"/>
        <end position="20"/>
    </location>
</feature>
<dbReference type="CDD" id="cd00161">
    <property type="entry name" value="beta-trefoil_Ricin-like"/>
    <property type="match status" value="1"/>
</dbReference>
<proteinExistence type="predicted"/>
<accession>A0AAJ5WWC2</accession>
<gene>
    <name evidence="3" type="ORF">P0Y53_09715</name>
</gene>
<dbReference type="InterPro" id="IPR035992">
    <property type="entry name" value="Ricin_B-like_lectins"/>
</dbReference>
<evidence type="ECO:0000313" key="3">
    <source>
        <dbReference type="EMBL" id="WEK37778.1"/>
    </source>
</evidence>
<dbReference type="Proteomes" id="UP001220610">
    <property type="component" value="Chromosome"/>
</dbReference>
<reference evidence="3" key="1">
    <citation type="submission" date="2023-03" db="EMBL/GenBank/DDBJ databases">
        <title>Andean soil-derived lignocellulolytic bacterial consortium as a source of novel taxa and putative plastic-active enzymes.</title>
        <authorList>
            <person name="Diaz-Garcia L."/>
            <person name="Chuvochina M."/>
            <person name="Feuerriegel G."/>
            <person name="Bunk B."/>
            <person name="Sproer C."/>
            <person name="Streit W.R."/>
            <person name="Rodriguez L.M."/>
            <person name="Overmann J."/>
            <person name="Jimenez D.J."/>
        </authorList>
    </citation>
    <scope>NUCLEOTIDE SEQUENCE</scope>
    <source>
        <strain evidence="3">MAG 7</strain>
    </source>
</reference>
<feature type="domain" description="Ricin B lectin" evidence="2">
    <location>
        <begin position="63"/>
        <end position="134"/>
    </location>
</feature>
<evidence type="ECO:0000313" key="4">
    <source>
        <dbReference type="Proteomes" id="UP001220610"/>
    </source>
</evidence>